<name>A0ACD5TAY0_AVESA</name>
<evidence type="ECO:0000313" key="2">
    <source>
        <dbReference type="Proteomes" id="UP001732700"/>
    </source>
</evidence>
<sequence>MAQIMVSTYTGVMNFLLGKLATLIMGEEFAKFRRLRKEVKFMSDELSSMKDALESLADVDELDAQTKRWRDTVREMSFDIEDIIDDFMLNNGESNKTTGFVSNTIERLKTLRARHKIAGQIEEMRNLVIETSARRLRYKIDTPMYKVDTPLSGNVLIDPRVATLYETAASLVGVEQPTNELVKLLVNKDKNMKMVSIVGLGGLGKTTLANLVYGRLKDQFNKCAFVPVSQKPNIPKLLQSLLSQLGSTKTSHDSELNVLLDQLRGSLQNNRYFIVIDDLWDVQAWNVIKCAFPENNLGSRVIVTTRIKDVAKVCCSHQYDHILEMQPLSHKDSRKLFLHRIFGSEEACPHQLTEVLVEILKKCGGLPLAIISISSILASEGSNQKERWEHVRDSMGSTSNLTLERVRQILNFSYKDLPPHLRTCFLYLGMYPEDNKIERSNLERQWMAEGFICKENGQDQEKVARSYFNELVNRSLIHPVDFDNRGSVKSCKVHDMMLDLILIKSAEENFFTILDDPQAITSLHCKTRRLSIRMQLHDPSNDTIVFPRNISMSQVRSVMLFGNYSNIFFLSKFKFLRVLFTDILEGFIADLTGLCKLYHLRYVHISKTHQYKRPIQITGLQQLETLHLYQPSTDIFQYTYSFQLCDLKILLSDGICKMKSLKDLAGFDYVGNTVEIIMGLGELANLRNLTLVCSTTPVDMERRMDALSSSLGRLSNLEDLLLIGMKGCIDGLLPVSPPPTPYCLQRLLLSPGCWFSSVPSWMVELRNLGELQCSVEELLNDDIRILAELPVLAHLDIKIRKSIDKTIVICGGGVFPALKCFCIQLRSLAYLTFQVGSMPKLQNLKLKFNACTTGSKQNRGRPEGVEHLLALEKLSGEIYCKGATESSMTSEKYALWNSIKKHPNHPRLGIKLLKYSDLL</sequence>
<dbReference type="Proteomes" id="UP001732700">
    <property type="component" value="Chromosome 1A"/>
</dbReference>
<keyword evidence="2" id="KW-1185">Reference proteome</keyword>
<protein>
    <submittedName>
        <fullName evidence="1">Uncharacterized protein</fullName>
    </submittedName>
</protein>
<reference evidence="1" key="1">
    <citation type="submission" date="2021-05" db="EMBL/GenBank/DDBJ databases">
        <authorList>
            <person name="Scholz U."/>
            <person name="Mascher M."/>
            <person name="Fiebig A."/>
        </authorList>
    </citation>
    <scope>NUCLEOTIDE SEQUENCE [LARGE SCALE GENOMIC DNA]</scope>
</reference>
<proteinExistence type="predicted"/>
<organism evidence="1 2">
    <name type="scientific">Avena sativa</name>
    <name type="common">Oat</name>
    <dbReference type="NCBI Taxonomy" id="4498"/>
    <lineage>
        <taxon>Eukaryota</taxon>
        <taxon>Viridiplantae</taxon>
        <taxon>Streptophyta</taxon>
        <taxon>Embryophyta</taxon>
        <taxon>Tracheophyta</taxon>
        <taxon>Spermatophyta</taxon>
        <taxon>Magnoliopsida</taxon>
        <taxon>Liliopsida</taxon>
        <taxon>Poales</taxon>
        <taxon>Poaceae</taxon>
        <taxon>BOP clade</taxon>
        <taxon>Pooideae</taxon>
        <taxon>Poodae</taxon>
        <taxon>Poeae</taxon>
        <taxon>Poeae Chloroplast Group 1 (Aveneae type)</taxon>
        <taxon>Aveninae</taxon>
        <taxon>Avena</taxon>
    </lineage>
</organism>
<evidence type="ECO:0000313" key="1">
    <source>
        <dbReference type="EnsemblPlants" id="AVESA.00010b.r2.1AG0022260.1.CDS"/>
    </source>
</evidence>
<accession>A0ACD5TAY0</accession>
<reference evidence="1" key="2">
    <citation type="submission" date="2025-09" db="UniProtKB">
        <authorList>
            <consortium name="EnsemblPlants"/>
        </authorList>
    </citation>
    <scope>IDENTIFICATION</scope>
</reference>
<dbReference type="EnsemblPlants" id="AVESA.00010b.r2.1AG0022260.1">
    <property type="protein sequence ID" value="AVESA.00010b.r2.1AG0022260.1.CDS"/>
    <property type="gene ID" value="AVESA.00010b.r2.1AG0022260"/>
</dbReference>